<dbReference type="PANTHER" id="PTHR11552">
    <property type="entry name" value="GLUCOSE-METHANOL-CHOLINE GMC OXIDOREDUCTASE"/>
    <property type="match status" value="1"/>
</dbReference>
<feature type="binding site" evidence="3">
    <location>
        <position position="284"/>
    </location>
    <ligand>
        <name>FAD</name>
        <dbReference type="ChEBI" id="CHEBI:57692"/>
    </ligand>
</feature>
<dbReference type="Pfam" id="PF05199">
    <property type="entry name" value="GMC_oxred_C"/>
    <property type="match status" value="1"/>
</dbReference>
<dbReference type="InterPro" id="IPR012132">
    <property type="entry name" value="GMC_OxRdtase"/>
</dbReference>
<feature type="domain" description="Glucose-methanol-choline oxidoreductase N-terminal" evidence="5">
    <location>
        <begin position="321"/>
        <end position="335"/>
    </location>
</feature>
<keyword evidence="4" id="KW-0732">Signal</keyword>
<dbReference type="RefSeq" id="XP_018334916.1">
    <property type="nucleotide sequence ID" value="XM_018479414.1"/>
</dbReference>
<dbReference type="OrthoDB" id="269227at2759"/>
<dbReference type="GO" id="GO:0016614">
    <property type="term" value="F:oxidoreductase activity, acting on CH-OH group of donors"/>
    <property type="evidence" value="ECO:0007669"/>
    <property type="project" value="InterPro"/>
</dbReference>
<feature type="chain" id="PRO_5044566956" evidence="4">
    <location>
        <begin position="21"/>
        <end position="613"/>
    </location>
</feature>
<dbReference type="RefSeq" id="XP_025829704.1">
    <property type="nucleotide sequence ID" value="XM_025973919.1"/>
</dbReference>
<evidence type="ECO:0000259" key="5">
    <source>
        <dbReference type="PROSITE" id="PS00624"/>
    </source>
</evidence>
<dbReference type="KEGG" id="apln:108743818"/>
<evidence type="ECO:0000313" key="8">
    <source>
        <dbReference type="RefSeq" id="XP_025829704.1"/>
    </source>
</evidence>
<dbReference type="Pfam" id="PF00732">
    <property type="entry name" value="GMC_oxred_N"/>
    <property type="match status" value="1"/>
</dbReference>
<evidence type="ECO:0000256" key="1">
    <source>
        <dbReference type="ARBA" id="ARBA00010790"/>
    </source>
</evidence>
<evidence type="ECO:0000313" key="7">
    <source>
        <dbReference type="RefSeq" id="XP_018334916.1"/>
    </source>
</evidence>
<dbReference type="Gene3D" id="3.50.50.60">
    <property type="entry name" value="FAD/NAD(P)-binding domain"/>
    <property type="match status" value="1"/>
</dbReference>
<dbReference type="PROSITE" id="PS00624">
    <property type="entry name" value="GMC_OXRED_2"/>
    <property type="match status" value="1"/>
</dbReference>
<sequence>MKAIFEIVILALFFAHPVYPQGDEVDYYENLIIQNTVQTSTYQRPEFCSEFNVRNTDEAPVAIGSYDFVVVGGGLAGSVIAGRLTERPDVSVLVLEAGKRENDYVDIPAMDGFLKNSEYNWGFRTVPQKVACRDQPGFRCDYPRGKIYGGSTGINGLANIRGNWRDYDKWAAMGNKGWSFDDVLPYFKKYENASSLVGIDAEYHGFSGPVTLENYKTPSNITKTFMEAMGLFGYPITDYNAKNLFGINYNQFTQRNGRRLTSAAAYLFPNEDRKNLKVKTECYVTHILMDQRGKRTNGVEFIHNNRKYIVTATKEVIMAAGSIQTPQIMMLSGLGPKEQLDKFSIPVLKNLPVGKNMLDQFYVQRAMNVTTNYTEEKRTIRSDVVQYLQGFGRLTINVGNIEAIGFIEHKRYPVTEINVIPTSAVYAVENKEVRITGGKYAVAQAGGILLHAKSVGQVTLQSADPLDFPLIDPNYLTEEDDMNALVETLDFLVDVYESGPLQKYNTTVVPESTYCKDYEFRSFDYWKCVIQHYGTTIYHPVATCKMGQSHETSVVNDKLLVHGTENLRIVDASVIPSSISGHLMPAVYMVAEKAADIIKHRYRKTKSFDCTTH</sequence>
<dbReference type="GeneID" id="108743818"/>
<protein>
    <submittedName>
        <fullName evidence="7 8">Glucose dehydrogenase [FAD, quinone]</fullName>
    </submittedName>
</protein>
<dbReference type="STRING" id="224129.A0A1W4XFL0"/>
<evidence type="ECO:0000256" key="2">
    <source>
        <dbReference type="PIRSR" id="PIRSR000137-1"/>
    </source>
</evidence>
<dbReference type="SUPFAM" id="SSF51905">
    <property type="entry name" value="FAD/NAD(P)-binding domain"/>
    <property type="match status" value="1"/>
</dbReference>
<dbReference type="Proteomes" id="UP000192223">
    <property type="component" value="Unplaced"/>
</dbReference>
<evidence type="ECO:0000256" key="4">
    <source>
        <dbReference type="SAM" id="SignalP"/>
    </source>
</evidence>
<dbReference type="AlphaFoldDB" id="A0A1W4XFL0"/>
<comment type="cofactor">
    <cofactor evidence="3">
        <name>FAD</name>
        <dbReference type="ChEBI" id="CHEBI:57692"/>
    </cofactor>
</comment>
<feature type="active site" description="Proton acceptor" evidence="2">
    <location>
        <position position="582"/>
    </location>
</feature>
<organism evidence="6 7">
    <name type="scientific">Agrilus planipennis</name>
    <name type="common">Emerald ash borer</name>
    <name type="synonym">Agrilus marcopoli</name>
    <dbReference type="NCBI Taxonomy" id="224129"/>
    <lineage>
        <taxon>Eukaryota</taxon>
        <taxon>Metazoa</taxon>
        <taxon>Ecdysozoa</taxon>
        <taxon>Arthropoda</taxon>
        <taxon>Hexapoda</taxon>
        <taxon>Insecta</taxon>
        <taxon>Pterygota</taxon>
        <taxon>Neoptera</taxon>
        <taxon>Endopterygota</taxon>
        <taxon>Coleoptera</taxon>
        <taxon>Polyphaga</taxon>
        <taxon>Elateriformia</taxon>
        <taxon>Buprestoidea</taxon>
        <taxon>Buprestidae</taxon>
        <taxon>Agrilinae</taxon>
        <taxon>Agrilus</taxon>
    </lineage>
</organism>
<dbReference type="GO" id="GO:0050660">
    <property type="term" value="F:flavin adenine dinucleotide binding"/>
    <property type="evidence" value="ECO:0007669"/>
    <property type="project" value="InterPro"/>
</dbReference>
<keyword evidence="6" id="KW-1185">Reference proteome</keyword>
<feature type="active site" description="Proton donor" evidence="2">
    <location>
        <position position="539"/>
    </location>
</feature>
<reference evidence="7 8" key="1">
    <citation type="submission" date="2025-04" db="UniProtKB">
        <authorList>
            <consortium name="RefSeq"/>
        </authorList>
    </citation>
    <scope>IDENTIFICATION</scope>
    <source>
        <tissue evidence="7 8">Entire body</tissue>
    </source>
</reference>
<proteinExistence type="inferred from homology"/>
<feature type="signal peptide" evidence="4">
    <location>
        <begin position="1"/>
        <end position="20"/>
    </location>
</feature>
<evidence type="ECO:0000256" key="3">
    <source>
        <dbReference type="PIRSR" id="PIRSR000137-2"/>
    </source>
</evidence>
<gene>
    <name evidence="7" type="primary">LOC108743818</name>
    <name evidence="8" type="synonym">LOC112904276</name>
</gene>
<comment type="similarity">
    <text evidence="1">Belongs to the GMC oxidoreductase family.</text>
</comment>
<name>A0A1W4XFL0_AGRPL</name>
<dbReference type="Gene3D" id="3.30.560.10">
    <property type="entry name" value="Glucose Oxidase, domain 3"/>
    <property type="match status" value="1"/>
</dbReference>
<dbReference type="InterPro" id="IPR036188">
    <property type="entry name" value="FAD/NAD-bd_sf"/>
</dbReference>
<keyword evidence="3" id="KW-0285">Flavoprotein</keyword>
<dbReference type="PANTHER" id="PTHR11552:SF158">
    <property type="entry name" value="GH23626P-RELATED"/>
    <property type="match status" value="1"/>
</dbReference>
<dbReference type="InterPro" id="IPR000172">
    <property type="entry name" value="GMC_OxRdtase_N"/>
</dbReference>
<accession>A0A1W4XFL0</accession>
<dbReference type="KEGG" id="apln:112904276"/>
<dbReference type="InterPro" id="IPR007867">
    <property type="entry name" value="GMC_OxRtase_C"/>
</dbReference>
<dbReference type="SUPFAM" id="SSF54373">
    <property type="entry name" value="FAD-linked reductases, C-terminal domain"/>
    <property type="match status" value="1"/>
</dbReference>
<keyword evidence="3" id="KW-0274">FAD</keyword>
<dbReference type="PIRSF" id="PIRSF000137">
    <property type="entry name" value="Alcohol_oxidase"/>
    <property type="match status" value="1"/>
</dbReference>
<evidence type="ECO:0000313" key="6">
    <source>
        <dbReference type="Proteomes" id="UP000192223"/>
    </source>
</evidence>